<accession>A0A1G7J633</accession>
<evidence type="ECO:0000256" key="6">
    <source>
        <dbReference type="SAM" id="MobiDB-lite"/>
    </source>
</evidence>
<evidence type="ECO:0000313" key="9">
    <source>
        <dbReference type="Proteomes" id="UP000199355"/>
    </source>
</evidence>
<protein>
    <submittedName>
        <fullName evidence="8">CoB-CoM heterodisulfide reductase, subunit D</fullName>
    </submittedName>
</protein>
<dbReference type="Pfam" id="PF13183">
    <property type="entry name" value="Fer4_8"/>
    <property type="match status" value="1"/>
</dbReference>
<dbReference type="InterPro" id="IPR051460">
    <property type="entry name" value="HdrC_iron-sulfur_subunit"/>
</dbReference>
<dbReference type="PANTHER" id="PTHR43255">
    <property type="entry name" value="IRON-SULFUR-BINDING OXIDOREDUCTASE FADF-RELATED-RELATED"/>
    <property type="match status" value="1"/>
</dbReference>
<evidence type="ECO:0000256" key="2">
    <source>
        <dbReference type="ARBA" id="ARBA00022723"/>
    </source>
</evidence>
<evidence type="ECO:0000313" key="8">
    <source>
        <dbReference type="EMBL" id="SDF20244.1"/>
    </source>
</evidence>
<dbReference type="STRING" id="571438.SAMN05192586_102198"/>
<sequence length="429" mass="46888">MPQSAFGIRQRMAMDACTQCGQCLDVCPAVVATGDADLSAQVRMANLKKLLRDRNPFWRAFLDLLGREPQLAPEALKTYGTSVFRCTLCGDCEEVCPAGLPLKDLWLSLREELARTGDAPQKIRMIRENLSGSHNVFDEDNDERGDWVEDMRKPPRHGYQKDTAEVVYFTGCVGAYFPLAQKIPMAFVEVLEAAHVDFTIMAGDEWCCGFPLLGSGQSADLPAIIAHNVAAVKARGARKVVFTCPSCYQIWREHYPPAFELAHASEVVIELALDNRLPLGPLPMTVTYHDPCDLGRGGRVFDPPREVMARIPGLTLVEMAHNREHCLCCGGGGNLEMIDPDLSAAMSKRKVEEAVATGAQAIVTNCQQCVRTMTTYAKRNKVNIEVMDLSQLVARSLEAGRKQAAEAAAQEAAQAVQTQAARPAAPAQG</sequence>
<dbReference type="RefSeq" id="WP_092152737.1">
    <property type="nucleotide sequence ID" value="NZ_FNBX01000002.1"/>
</dbReference>
<feature type="region of interest" description="Disordered" evidence="6">
    <location>
        <begin position="407"/>
        <end position="429"/>
    </location>
</feature>
<dbReference type="SUPFAM" id="SSF46548">
    <property type="entry name" value="alpha-helical ferredoxin"/>
    <property type="match status" value="1"/>
</dbReference>
<dbReference type="AlphaFoldDB" id="A0A1G7J633"/>
<dbReference type="GO" id="GO:0005886">
    <property type="term" value="C:plasma membrane"/>
    <property type="evidence" value="ECO:0007669"/>
    <property type="project" value="TreeGrafter"/>
</dbReference>
<dbReference type="PROSITE" id="PS00198">
    <property type="entry name" value="4FE4S_FER_1"/>
    <property type="match status" value="1"/>
</dbReference>
<proteinExistence type="predicted"/>
<dbReference type="PROSITE" id="PS51379">
    <property type="entry name" value="4FE4S_FER_2"/>
    <property type="match status" value="2"/>
</dbReference>
<dbReference type="GO" id="GO:0046872">
    <property type="term" value="F:metal ion binding"/>
    <property type="evidence" value="ECO:0007669"/>
    <property type="project" value="UniProtKB-KW"/>
</dbReference>
<dbReference type="InterPro" id="IPR017896">
    <property type="entry name" value="4Fe4S_Fe-S-bd"/>
</dbReference>
<evidence type="ECO:0000256" key="5">
    <source>
        <dbReference type="ARBA" id="ARBA00023014"/>
    </source>
</evidence>
<keyword evidence="5" id="KW-0411">Iron-sulfur</keyword>
<feature type="domain" description="4Fe-4S ferredoxin-type" evidence="7">
    <location>
        <begin position="77"/>
        <end position="105"/>
    </location>
</feature>
<dbReference type="GO" id="GO:0016491">
    <property type="term" value="F:oxidoreductase activity"/>
    <property type="evidence" value="ECO:0007669"/>
    <property type="project" value="UniProtKB-KW"/>
</dbReference>
<feature type="domain" description="4Fe-4S ferredoxin-type" evidence="7">
    <location>
        <begin position="8"/>
        <end position="37"/>
    </location>
</feature>
<reference evidence="9" key="1">
    <citation type="submission" date="2016-10" db="EMBL/GenBank/DDBJ databases">
        <authorList>
            <person name="Varghese N."/>
            <person name="Submissions S."/>
        </authorList>
    </citation>
    <scope>NUCLEOTIDE SEQUENCE [LARGE SCALE GENOMIC DNA]</scope>
    <source>
        <strain evidence="9">KHC7</strain>
    </source>
</reference>
<dbReference type="InterPro" id="IPR017900">
    <property type="entry name" value="4Fe4S_Fe_S_CS"/>
</dbReference>
<gene>
    <name evidence="8" type="ORF">SAMN05192586_102198</name>
</gene>
<dbReference type="Gene3D" id="1.10.1060.10">
    <property type="entry name" value="Alpha-helical ferredoxin"/>
    <property type="match status" value="1"/>
</dbReference>
<evidence type="ECO:0000256" key="3">
    <source>
        <dbReference type="ARBA" id="ARBA00023002"/>
    </source>
</evidence>
<keyword evidence="3" id="KW-0560">Oxidoreductase</keyword>
<dbReference type="GO" id="GO:0051539">
    <property type="term" value="F:4 iron, 4 sulfur cluster binding"/>
    <property type="evidence" value="ECO:0007669"/>
    <property type="project" value="UniProtKB-KW"/>
</dbReference>
<keyword evidence="1" id="KW-0004">4Fe-4S</keyword>
<dbReference type="Proteomes" id="UP000199355">
    <property type="component" value="Unassembled WGS sequence"/>
</dbReference>
<evidence type="ECO:0000256" key="1">
    <source>
        <dbReference type="ARBA" id="ARBA00022485"/>
    </source>
</evidence>
<dbReference type="InterPro" id="IPR004017">
    <property type="entry name" value="Cys_rich_dom"/>
</dbReference>
<name>A0A1G7J633_9BACT</name>
<keyword evidence="4" id="KW-0408">Iron</keyword>
<organism evidence="8 9">
    <name type="scientific">Desulfovibrio legallii</name>
    <dbReference type="NCBI Taxonomy" id="571438"/>
    <lineage>
        <taxon>Bacteria</taxon>
        <taxon>Pseudomonadati</taxon>
        <taxon>Thermodesulfobacteriota</taxon>
        <taxon>Desulfovibrionia</taxon>
        <taxon>Desulfovibrionales</taxon>
        <taxon>Desulfovibrionaceae</taxon>
        <taxon>Desulfovibrio</taxon>
    </lineage>
</organism>
<dbReference type="Pfam" id="PF02754">
    <property type="entry name" value="CCG"/>
    <property type="match status" value="2"/>
</dbReference>
<dbReference type="InterPro" id="IPR009051">
    <property type="entry name" value="Helical_ferredxn"/>
</dbReference>
<dbReference type="OrthoDB" id="9794954at2"/>
<keyword evidence="9" id="KW-1185">Reference proteome</keyword>
<dbReference type="EMBL" id="FNBX01000002">
    <property type="protein sequence ID" value="SDF20244.1"/>
    <property type="molecule type" value="Genomic_DNA"/>
</dbReference>
<evidence type="ECO:0000256" key="4">
    <source>
        <dbReference type="ARBA" id="ARBA00023004"/>
    </source>
</evidence>
<evidence type="ECO:0000259" key="7">
    <source>
        <dbReference type="PROSITE" id="PS51379"/>
    </source>
</evidence>
<dbReference type="PANTHER" id="PTHR43255:SF1">
    <property type="entry name" value="IRON-SULFUR-BINDING OXIDOREDUCTASE FADF-RELATED"/>
    <property type="match status" value="1"/>
</dbReference>
<keyword evidence="2" id="KW-0479">Metal-binding</keyword>